<feature type="domain" description="Coenzyme Q-binding protein COQ10 START" evidence="4">
    <location>
        <begin position="47"/>
        <end position="201"/>
    </location>
</feature>
<dbReference type="GO" id="GO:0005739">
    <property type="term" value="C:mitochondrion"/>
    <property type="evidence" value="ECO:0007669"/>
    <property type="project" value="TreeGrafter"/>
</dbReference>
<comment type="caution">
    <text evidence="5">The sequence shown here is derived from an EMBL/GenBank/DDBJ whole genome shotgun (WGS) entry which is preliminary data.</text>
</comment>
<dbReference type="GO" id="GO:0045333">
    <property type="term" value="P:cellular respiration"/>
    <property type="evidence" value="ECO:0007669"/>
    <property type="project" value="InterPro"/>
</dbReference>
<evidence type="ECO:0000313" key="5">
    <source>
        <dbReference type="EMBL" id="KAJ7700047.1"/>
    </source>
</evidence>
<evidence type="ECO:0000313" key="6">
    <source>
        <dbReference type="Proteomes" id="UP001221757"/>
    </source>
</evidence>
<gene>
    <name evidence="5" type="ORF">B0H17DRAFT_1048365</name>
</gene>
<dbReference type="AlphaFoldDB" id="A0AAD7DWP4"/>
<dbReference type="InterPro" id="IPR044996">
    <property type="entry name" value="COQ10-like"/>
</dbReference>
<comment type="function">
    <text evidence="3">Required for the function of coenzyme Q in the respiratory chain. May serve as a chaperone or may be involved in the transport of Q6 from its site of synthesis to the catalytic sites of the respiratory complexes.</text>
</comment>
<dbReference type="Gene3D" id="3.30.530.20">
    <property type="match status" value="1"/>
</dbReference>
<name>A0AAD7DWP4_MYCRO</name>
<dbReference type="InterPro" id="IPR023393">
    <property type="entry name" value="START-like_dom_sf"/>
</dbReference>
<comment type="similarity">
    <text evidence="1">Belongs to the COQ10 family.</text>
</comment>
<evidence type="ECO:0000256" key="2">
    <source>
        <dbReference type="ARBA" id="ARBA00011814"/>
    </source>
</evidence>
<dbReference type="EMBL" id="JARKIE010000021">
    <property type="protein sequence ID" value="KAJ7700047.1"/>
    <property type="molecule type" value="Genomic_DNA"/>
</dbReference>
<evidence type="ECO:0000256" key="3">
    <source>
        <dbReference type="ARBA" id="ARBA00024947"/>
    </source>
</evidence>
<dbReference type="SUPFAM" id="SSF55961">
    <property type="entry name" value="Bet v1-like"/>
    <property type="match status" value="1"/>
</dbReference>
<keyword evidence="6" id="KW-1185">Reference proteome</keyword>
<organism evidence="5 6">
    <name type="scientific">Mycena rosella</name>
    <name type="common">Pink bonnet</name>
    <name type="synonym">Agaricus rosellus</name>
    <dbReference type="NCBI Taxonomy" id="1033263"/>
    <lineage>
        <taxon>Eukaryota</taxon>
        <taxon>Fungi</taxon>
        <taxon>Dikarya</taxon>
        <taxon>Basidiomycota</taxon>
        <taxon>Agaricomycotina</taxon>
        <taxon>Agaricomycetes</taxon>
        <taxon>Agaricomycetidae</taxon>
        <taxon>Agaricales</taxon>
        <taxon>Marasmiineae</taxon>
        <taxon>Mycenaceae</taxon>
        <taxon>Mycena</taxon>
    </lineage>
</organism>
<evidence type="ECO:0000256" key="1">
    <source>
        <dbReference type="ARBA" id="ARBA00006885"/>
    </source>
</evidence>
<comment type="subunit">
    <text evidence="2">Interacts with coenzyme Q.</text>
</comment>
<evidence type="ECO:0000259" key="4">
    <source>
        <dbReference type="Pfam" id="PF03364"/>
    </source>
</evidence>
<reference evidence="5" key="1">
    <citation type="submission" date="2023-03" db="EMBL/GenBank/DDBJ databases">
        <title>Massive genome expansion in bonnet fungi (Mycena s.s.) driven by repeated elements and novel gene families across ecological guilds.</title>
        <authorList>
            <consortium name="Lawrence Berkeley National Laboratory"/>
            <person name="Harder C.B."/>
            <person name="Miyauchi S."/>
            <person name="Viragh M."/>
            <person name="Kuo A."/>
            <person name="Thoen E."/>
            <person name="Andreopoulos B."/>
            <person name="Lu D."/>
            <person name="Skrede I."/>
            <person name="Drula E."/>
            <person name="Henrissat B."/>
            <person name="Morin E."/>
            <person name="Kohler A."/>
            <person name="Barry K."/>
            <person name="LaButti K."/>
            <person name="Morin E."/>
            <person name="Salamov A."/>
            <person name="Lipzen A."/>
            <person name="Mereny Z."/>
            <person name="Hegedus B."/>
            <person name="Baldrian P."/>
            <person name="Stursova M."/>
            <person name="Weitz H."/>
            <person name="Taylor A."/>
            <person name="Grigoriev I.V."/>
            <person name="Nagy L.G."/>
            <person name="Martin F."/>
            <person name="Kauserud H."/>
        </authorList>
    </citation>
    <scope>NUCLEOTIDE SEQUENCE</scope>
    <source>
        <strain evidence="5">CBHHK067</strain>
    </source>
</reference>
<sequence>MLRLSRLSVPRTVPTHRRRLLFSLPDFSSILPGGGSEVQTYHEQKTLPYTRQQLYNVVSDVRSYHHFIPFCSASRVLSATDETRIPILLDAELTVQFLAFKESYVSRVTCIPLESVQAVASSSTPLFKELTTTWRFQAIPSREPPSAPPSSFDGGLSERATDSAATLASLDLAFAFASPIHAAVSSSFFGQVSKLMVNAFEERCAEVYGGGARKG</sequence>
<dbReference type="GO" id="GO:0048039">
    <property type="term" value="F:ubiquinone binding"/>
    <property type="evidence" value="ECO:0007669"/>
    <property type="project" value="InterPro"/>
</dbReference>
<proteinExistence type="inferred from homology"/>
<dbReference type="Proteomes" id="UP001221757">
    <property type="component" value="Unassembled WGS sequence"/>
</dbReference>
<dbReference type="PANTHER" id="PTHR12901:SF10">
    <property type="entry name" value="COENZYME Q-BINDING PROTEIN COQ10, MITOCHONDRIAL"/>
    <property type="match status" value="1"/>
</dbReference>
<accession>A0AAD7DWP4</accession>
<dbReference type="CDD" id="cd07813">
    <property type="entry name" value="COQ10p_like"/>
    <property type="match status" value="1"/>
</dbReference>
<dbReference type="InterPro" id="IPR005031">
    <property type="entry name" value="COQ10_START"/>
</dbReference>
<dbReference type="PANTHER" id="PTHR12901">
    <property type="entry name" value="SPERM PROTEIN HOMOLOG"/>
    <property type="match status" value="1"/>
</dbReference>
<dbReference type="Pfam" id="PF03364">
    <property type="entry name" value="Polyketide_cyc"/>
    <property type="match status" value="1"/>
</dbReference>
<protein>
    <submittedName>
        <fullName evidence="5">Dehydrase and lipid transport-domain-containing protein</fullName>
    </submittedName>
</protein>